<reference evidence="2" key="1">
    <citation type="journal article" date="2014" name="Front. Microbiol.">
        <title>High frequency of phylogenetically diverse reductive dehalogenase-homologous genes in deep subseafloor sedimentary metagenomes.</title>
        <authorList>
            <person name="Kawai M."/>
            <person name="Futagami T."/>
            <person name="Toyoda A."/>
            <person name="Takaki Y."/>
            <person name="Nishi S."/>
            <person name="Hori S."/>
            <person name="Arai W."/>
            <person name="Tsubouchi T."/>
            <person name="Morono Y."/>
            <person name="Uchiyama I."/>
            <person name="Ito T."/>
            <person name="Fujiyama A."/>
            <person name="Inagaki F."/>
            <person name="Takami H."/>
        </authorList>
    </citation>
    <scope>NUCLEOTIDE SEQUENCE</scope>
    <source>
        <strain evidence="2">Expedition CK06-06</strain>
    </source>
</reference>
<dbReference type="SUPFAM" id="SSF56176">
    <property type="entry name" value="FAD-binding/transporter-associated domain-like"/>
    <property type="match status" value="1"/>
</dbReference>
<dbReference type="InterPro" id="IPR016169">
    <property type="entry name" value="FAD-bd_PCMH_sub2"/>
</dbReference>
<dbReference type="PANTHER" id="PTHR21071:SF4">
    <property type="entry name" value="UDP-N-ACETYLENOLPYRUVOYLGLUCOSAMINE REDUCTASE"/>
    <property type="match status" value="1"/>
</dbReference>
<evidence type="ECO:0000313" key="2">
    <source>
        <dbReference type="EMBL" id="GAH31403.1"/>
    </source>
</evidence>
<dbReference type="InterPro" id="IPR036318">
    <property type="entry name" value="FAD-bd_PCMH-like_sf"/>
</dbReference>
<dbReference type="EMBL" id="BARU01014113">
    <property type="protein sequence ID" value="GAH31403.1"/>
    <property type="molecule type" value="Genomic_DNA"/>
</dbReference>
<dbReference type="PANTHER" id="PTHR21071">
    <property type="entry name" value="UDP-N-ACETYLENOLPYRUVOYLGLUCOSAMINE REDUCTASE"/>
    <property type="match status" value="1"/>
</dbReference>
<dbReference type="GO" id="GO:0071555">
    <property type="term" value="P:cell wall organization"/>
    <property type="evidence" value="ECO:0007669"/>
    <property type="project" value="TreeGrafter"/>
</dbReference>
<feature type="non-terminal residue" evidence="2">
    <location>
        <position position="1"/>
    </location>
</feature>
<name>X1GED5_9ZZZZ</name>
<accession>X1GED5</accession>
<dbReference type="GO" id="GO:0008762">
    <property type="term" value="F:UDP-N-acetylmuramate dehydrogenase activity"/>
    <property type="evidence" value="ECO:0007669"/>
    <property type="project" value="InterPro"/>
</dbReference>
<dbReference type="HAMAP" id="MF_00037">
    <property type="entry name" value="MurB"/>
    <property type="match status" value="1"/>
</dbReference>
<dbReference type="Gene3D" id="3.30.43.10">
    <property type="entry name" value="Uridine Diphospho-n-acetylenolpyruvylglucosamine Reductase, domain 2"/>
    <property type="match status" value="1"/>
</dbReference>
<dbReference type="Gene3D" id="3.30.465.10">
    <property type="match status" value="1"/>
</dbReference>
<organism evidence="2">
    <name type="scientific">marine sediment metagenome</name>
    <dbReference type="NCBI Taxonomy" id="412755"/>
    <lineage>
        <taxon>unclassified sequences</taxon>
        <taxon>metagenomes</taxon>
        <taxon>ecological metagenomes</taxon>
    </lineage>
</organism>
<gene>
    <name evidence="2" type="ORF">S03H2_25104</name>
</gene>
<dbReference type="InterPro" id="IPR006094">
    <property type="entry name" value="Oxid_FAD_bind_N"/>
</dbReference>
<dbReference type="GO" id="GO:0005829">
    <property type="term" value="C:cytosol"/>
    <property type="evidence" value="ECO:0007669"/>
    <property type="project" value="TreeGrafter"/>
</dbReference>
<feature type="non-terminal residue" evidence="2">
    <location>
        <position position="171"/>
    </location>
</feature>
<comment type="caution">
    <text evidence="2">The sequence shown here is derived from an EMBL/GenBank/DDBJ whole genome shotgun (WGS) entry which is preliminary data.</text>
</comment>
<dbReference type="AlphaFoldDB" id="X1GED5"/>
<dbReference type="GO" id="GO:0050660">
    <property type="term" value="F:flavin adenine dinucleotide binding"/>
    <property type="evidence" value="ECO:0007669"/>
    <property type="project" value="InterPro"/>
</dbReference>
<sequence length="171" mass="19050">VLKMKFKRNVLLKNYTTFKIGGPAKYFYIAKTKEDLIEAIKEAKKLKLPFFILGGGSNLLVSDKGFNGLVIKFGQPLSSYVSKGLEWAVGIPGTVQGAVCSNAGAFKKSMKDVVESVEVFDTETGKVKIFKNKDCQFSYRDSIFRKKKNLIILSATLQLKKGNKKVIKNKI</sequence>
<proteinExistence type="inferred from homology"/>
<protein>
    <recommendedName>
        <fullName evidence="1">FAD linked oxidase N-terminal domain-containing protein</fullName>
    </recommendedName>
</protein>
<evidence type="ECO:0000259" key="1">
    <source>
        <dbReference type="Pfam" id="PF01565"/>
    </source>
</evidence>
<feature type="domain" description="FAD linked oxidase N-terminal" evidence="1">
    <location>
        <begin position="25"/>
        <end position="77"/>
    </location>
</feature>
<dbReference type="InterPro" id="IPR016167">
    <property type="entry name" value="FAD-bd_PCMH_sub1"/>
</dbReference>
<dbReference type="Pfam" id="PF01565">
    <property type="entry name" value="FAD_binding_4"/>
    <property type="match status" value="1"/>
</dbReference>
<dbReference type="InterPro" id="IPR003170">
    <property type="entry name" value="MurB"/>
</dbReference>